<dbReference type="AlphaFoldDB" id="A0A0P7AXU9"/>
<evidence type="ECO:0000313" key="3">
    <source>
        <dbReference type="Proteomes" id="UP000050280"/>
    </source>
</evidence>
<accession>A0A0P7AXU9</accession>
<name>A0A0P7AXU9_9FLAO</name>
<dbReference type="EMBL" id="LDJX01000002">
    <property type="protein sequence ID" value="KPM32894.1"/>
    <property type="molecule type" value="Genomic_DNA"/>
</dbReference>
<organism evidence="2 3">
    <name type="scientific">Croceitalea dokdonensis DOKDO 023</name>
    <dbReference type="NCBI Taxonomy" id="1300341"/>
    <lineage>
        <taxon>Bacteria</taxon>
        <taxon>Pseudomonadati</taxon>
        <taxon>Bacteroidota</taxon>
        <taxon>Flavobacteriia</taxon>
        <taxon>Flavobacteriales</taxon>
        <taxon>Flavobacteriaceae</taxon>
        <taxon>Croceitalea</taxon>
    </lineage>
</organism>
<protein>
    <submittedName>
        <fullName evidence="2">Uncharacterized protein</fullName>
    </submittedName>
</protein>
<feature type="transmembrane region" description="Helical" evidence="1">
    <location>
        <begin position="43"/>
        <end position="64"/>
    </location>
</feature>
<feature type="transmembrane region" description="Helical" evidence="1">
    <location>
        <begin position="76"/>
        <end position="95"/>
    </location>
</feature>
<dbReference type="Proteomes" id="UP000050280">
    <property type="component" value="Unassembled WGS sequence"/>
</dbReference>
<reference evidence="2 3" key="1">
    <citation type="submission" date="2015-09" db="EMBL/GenBank/DDBJ databases">
        <title>Genome sequence of the marine flavobacterium Croceitalea dokdonensis DOKDO 023 that contains proton- and sodium-pumping rhodopsins.</title>
        <authorList>
            <person name="Kwon S.-K."/>
            <person name="Lee H.K."/>
            <person name="Kwak M.-J."/>
            <person name="Kim J.F."/>
        </authorList>
    </citation>
    <scope>NUCLEOTIDE SEQUENCE [LARGE SCALE GENOMIC DNA]</scope>
    <source>
        <strain evidence="2 3">DOKDO 023</strain>
    </source>
</reference>
<sequence length="205" mass="23737">MGACFYQQLNSVFFGTLFFLFFVGMKNQEHIVISEGRPPLLKLLLSTLAFSLSIFFLLLFFTGYNMLRPEYEYEKFQVSPLYMAIVLAGIGVLLAKNNSILIDRKLGRIKSQWQLGMFGFGQWKKLSPVAYVSVFKAHKSYSVNFNTRAPVRYEVNLWLKKGGRKRVYFNYNATVSLQMGKEIARFLKVDLWDATNPHEQKKVTL</sequence>
<proteinExistence type="predicted"/>
<evidence type="ECO:0000313" key="2">
    <source>
        <dbReference type="EMBL" id="KPM32894.1"/>
    </source>
</evidence>
<comment type="caution">
    <text evidence="2">The sequence shown here is derived from an EMBL/GenBank/DDBJ whole genome shotgun (WGS) entry which is preliminary data.</text>
</comment>
<keyword evidence="1" id="KW-0472">Membrane</keyword>
<keyword evidence="1" id="KW-1133">Transmembrane helix</keyword>
<keyword evidence="1" id="KW-0812">Transmembrane</keyword>
<keyword evidence="3" id="KW-1185">Reference proteome</keyword>
<gene>
    <name evidence="2" type="ORF">I595_1321</name>
</gene>
<feature type="transmembrane region" description="Helical" evidence="1">
    <location>
        <begin position="6"/>
        <end position="23"/>
    </location>
</feature>
<evidence type="ECO:0000256" key="1">
    <source>
        <dbReference type="SAM" id="Phobius"/>
    </source>
</evidence>